<dbReference type="InterPro" id="IPR002514">
    <property type="entry name" value="Transposase_8"/>
</dbReference>
<feature type="region of interest" description="Disordered" evidence="1">
    <location>
        <begin position="62"/>
        <end position="101"/>
    </location>
</feature>
<dbReference type="Proteomes" id="UP001230426">
    <property type="component" value="Unassembled WGS sequence"/>
</dbReference>
<organism evidence="2 3">
    <name type="scientific">Streptosporangium brasiliense</name>
    <dbReference type="NCBI Taxonomy" id="47480"/>
    <lineage>
        <taxon>Bacteria</taxon>
        <taxon>Bacillati</taxon>
        <taxon>Actinomycetota</taxon>
        <taxon>Actinomycetes</taxon>
        <taxon>Streptosporangiales</taxon>
        <taxon>Streptosporangiaceae</taxon>
        <taxon>Streptosporangium</taxon>
    </lineage>
</organism>
<evidence type="ECO:0000313" key="2">
    <source>
        <dbReference type="EMBL" id="MDP9869055.1"/>
    </source>
</evidence>
<name>A0ABT9RII5_9ACTN</name>
<feature type="compositionally biased region" description="Basic and acidic residues" evidence="1">
    <location>
        <begin position="81"/>
        <end position="101"/>
    </location>
</feature>
<dbReference type="Pfam" id="PF01527">
    <property type="entry name" value="HTH_Tnp_1"/>
    <property type="match status" value="1"/>
</dbReference>
<gene>
    <name evidence="2" type="ORF">J2S55_008321</name>
</gene>
<accession>A0ABT9RII5</accession>
<comment type="caution">
    <text evidence="2">The sequence shown here is derived from an EMBL/GenBank/DDBJ whole genome shotgun (WGS) entry which is preliminary data.</text>
</comment>
<evidence type="ECO:0000313" key="3">
    <source>
        <dbReference type="Proteomes" id="UP001230426"/>
    </source>
</evidence>
<dbReference type="EMBL" id="JAUSRB010000002">
    <property type="protein sequence ID" value="MDP9869055.1"/>
    <property type="molecule type" value="Genomic_DNA"/>
</dbReference>
<keyword evidence="3" id="KW-1185">Reference proteome</keyword>
<dbReference type="RefSeq" id="WP_306872530.1">
    <property type="nucleotide sequence ID" value="NZ_JAUSRB010000002.1"/>
</dbReference>
<dbReference type="InterPro" id="IPR009057">
    <property type="entry name" value="Homeodomain-like_sf"/>
</dbReference>
<protein>
    <submittedName>
        <fullName evidence="2">Transposase-like protein</fullName>
    </submittedName>
</protein>
<sequence>MTSHDLQRGDGPRGDRPRRRYFSAEYKLRIVAEYEAAPDGEKGRVLQREGLYSTSIDLWRRQRDNGELTAAGPASSARARKTPEQLELERLRKERGATLPQ</sequence>
<dbReference type="SUPFAM" id="SSF46689">
    <property type="entry name" value="Homeodomain-like"/>
    <property type="match status" value="1"/>
</dbReference>
<proteinExistence type="predicted"/>
<reference evidence="2 3" key="1">
    <citation type="submission" date="2023-07" db="EMBL/GenBank/DDBJ databases">
        <title>Sequencing the genomes of 1000 actinobacteria strains.</title>
        <authorList>
            <person name="Klenk H.-P."/>
        </authorList>
    </citation>
    <scope>NUCLEOTIDE SEQUENCE [LARGE SCALE GENOMIC DNA]</scope>
    <source>
        <strain evidence="2 3">DSM 44109</strain>
    </source>
</reference>
<evidence type="ECO:0000256" key="1">
    <source>
        <dbReference type="SAM" id="MobiDB-lite"/>
    </source>
</evidence>